<dbReference type="InterPro" id="IPR018303">
    <property type="entry name" value="ATPase_P-typ_P_site"/>
</dbReference>
<keyword evidence="4 9" id="KW-0547">Nucleotide-binding</keyword>
<dbReference type="EMBL" id="JBBJCI010000371">
    <property type="protein sequence ID" value="KAK7232130.1"/>
    <property type="molecule type" value="Genomic_DNA"/>
</dbReference>
<comment type="caution">
    <text evidence="12">The sequence shown here is derived from an EMBL/GenBank/DDBJ whole genome shotgun (WGS) entry which is preliminary data.</text>
</comment>
<protein>
    <recommendedName>
        <fullName evidence="9">Plasma membrane ATPase</fullName>
        <ecNumber evidence="9">7.1.2.1</ecNumber>
    </recommendedName>
</protein>
<dbReference type="InterPro" id="IPR036412">
    <property type="entry name" value="HAD-like_sf"/>
</dbReference>
<dbReference type="InterPro" id="IPR023299">
    <property type="entry name" value="ATPase_P-typ_cyto_dom_N"/>
</dbReference>
<feature type="domain" description="Cation-transporting P-type ATPase N-terminal" evidence="11">
    <location>
        <begin position="274"/>
        <end position="334"/>
    </location>
</feature>
<keyword evidence="9" id="KW-0460">Magnesium</keyword>
<dbReference type="InterPro" id="IPR023214">
    <property type="entry name" value="HAD_sf"/>
</dbReference>
<gene>
    <name evidence="12" type="primary">PMA1</name>
    <name evidence="12" type="ORF">SO694_0003137</name>
</gene>
<keyword evidence="7 9" id="KW-1133">Transmembrane helix</keyword>
<sequence length="1179" mass="125622">MYATVPAAEPTLAETCAVLKRELGLSGSITEVISGACRALGVDDTGTIVARAAKCREVLGLGTGGDVAAGAALAGTVVEAAPAGTFVGAEAGPTIVGVAAPAVAGTVIGFVAPTAQPIEPFAAPAASAAAMYERAAEPTLTETCALLKRELGLSGSITEVISGACRVLGVDDTGTIVARAKRCREVLGEGTGGDVAAGAALAGTVAKVAPAEAEYMIQEGGGGPNKRIWDFDESGNCFCGKKRPADMENASPVWCGGATPIDDYTEIECKTEEQAAALMAGLTSEQHAVRVEQYGKNEIPQKVVRWYTILLKQFTSSMAIMIELALILAAAVEEWEDFAIIASLLAINAAIGFYEEWEAMKKVDSIKSALSPMCTVKRDGEFSKRLTVDLVPGDVIYLRGGDSIPADVDYLSGDAMSVDTAALTGEPFPRKCPDAKGDRRSMAGCTVVAGNTYCLVQRTGIFTEMGSATMLIQQSTKPTVSVFERSIIEVCELVMSVALLFLIAVFVVLYERGTGTTETLTACLAILIAAVPVALPVVMQVTLALGAGEMAKQQAIVTHLTAMQEIASMTMLCSDKTGTLTTAKINVFFDQIWCAPGYTKEQILEWASVASNPHTDDDPIDVAVLRSFKESFPGDFDDRIKRFTVTKFVGFNAEVKRTVAYATHAVDGDLKLSKGLIDKVLETGQDGGDEFACSNGAALRPEIEEIDEALSKSGYKTLGVAVGRAQADGSWAMEFAGIIPMLDPPRDDTKWVIEQIKACGIAVKMITGDHQNIAAETARLIGLGDGILRRDRLAMRESDEKDMLVRDADGFAQVMPKDKNDVVRVLQALNYVVGMTGDGVNDAPALKQAHIGIAVEGSTDAARNAADIVLTTEGLAPIFTAVLESRKIFQRVYSYVLYRISATIQIVLVLVLSLLIFIWNQTIKPLYIILLALFNDLTMITISYDNVIPSRSPEQPTIARLLRMTCCFGSLMTFESLLFYVMGKYTNAFNDQFKHNSDYRQSMVYLQISVAIESMIFITRVPEAPFYSSKPIRSLVLSVVAANVIVTILCMTGALGDNIAVKDAALVWLYDTVWFFIIDVLKIPLTMTVENYFPPPPSNLGKRTAEATAAVNGEPHPGLNFGFVDIGYTYVSDALASASNAVTGCVHPHAPQGGSSANVMAAASSSLHKEETKSGPGIV</sequence>
<evidence type="ECO:0000256" key="7">
    <source>
        <dbReference type="ARBA" id="ARBA00022989"/>
    </source>
</evidence>
<keyword evidence="9" id="KW-0813">Transport</keyword>
<evidence type="ECO:0000256" key="5">
    <source>
        <dbReference type="ARBA" id="ARBA00022840"/>
    </source>
</evidence>
<dbReference type="SMART" id="SM00831">
    <property type="entry name" value="Cation_ATPase_N"/>
    <property type="match status" value="1"/>
</dbReference>
<dbReference type="InterPro" id="IPR004014">
    <property type="entry name" value="ATPase_P-typ_cation-transptr_N"/>
</dbReference>
<keyword evidence="3 9" id="KW-0812">Transmembrane</keyword>
<evidence type="ECO:0000259" key="11">
    <source>
        <dbReference type="SMART" id="SM00831"/>
    </source>
</evidence>
<evidence type="ECO:0000256" key="10">
    <source>
        <dbReference type="SAM" id="MobiDB-lite"/>
    </source>
</evidence>
<feature type="transmembrane region" description="Helical" evidence="9">
    <location>
        <begin position="1003"/>
        <end position="1022"/>
    </location>
</feature>
<dbReference type="Gene3D" id="1.20.1110.10">
    <property type="entry name" value="Calcium-transporting ATPase, transmembrane domain"/>
    <property type="match status" value="1"/>
</dbReference>
<dbReference type="SUPFAM" id="SSF81653">
    <property type="entry name" value="Calcium ATPase, transduction domain A"/>
    <property type="match status" value="1"/>
</dbReference>
<dbReference type="InterPro" id="IPR001757">
    <property type="entry name" value="P_typ_ATPase"/>
</dbReference>
<dbReference type="InterPro" id="IPR006534">
    <property type="entry name" value="P-type_ATPase_IIIA"/>
</dbReference>
<dbReference type="InterPro" id="IPR023298">
    <property type="entry name" value="ATPase_P-typ_TM_dom_sf"/>
</dbReference>
<dbReference type="Pfam" id="PF00702">
    <property type="entry name" value="Hydrolase"/>
    <property type="match status" value="1"/>
</dbReference>
<feature type="transmembrane region" description="Helical" evidence="9">
    <location>
        <begin position="925"/>
        <end position="944"/>
    </location>
</feature>
<keyword evidence="13" id="KW-1185">Reference proteome</keyword>
<dbReference type="PANTHER" id="PTHR42861">
    <property type="entry name" value="CALCIUM-TRANSPORTING ATPASE"/>
    <property type="match status" value="1"/>
</dbReference>
<name>A0ABR1FJT7_AURAN</name>
<comment type="catalytic activity">
    <reaction evidence="9">
        <text>ATP + H2O + H(+)(in) = ADP + phosphate + 2 H(+)(out)</text>
        <dbReference type="Rhea" id="RHEA:20852"/>
        <dbReference type="ChEBI" id="CHEBI:15377"/>
        <dbReference type="ChEBI" id="CHEBI:15378"/>
        <dbReference type="ChEBI" id="CHEBI:30616"/>
        <dbReference type="ChEBI" id="CHEBI:43474"/>
        <dbReference type="ChEBI" id="CHEBI:456216"/>
        <dbReference type="EC" id="7.1.2.1"/>
    </reaction>
</comment>
<feature type="transmembrane region" description="Helical" evidence="9">
    <location>
        <begin position="896"/>
        <end position="919"/>
    </location>
</feature>
<keyword evidence="8 9" id="KW-0472">Membrane</keyword>
<comment type="caution">
    <text evidence="9">Lacks conserved residue(s) required for the propagation of feature annotation.</text>
</comment>
<evidence type="ECO:0000256" key="6">
    <source>
        <dbReference type="ARBA" id="ARBA00022967"/>
    </source>
</evidence>
<dbReference type="InterPro" id="IPR008250">
    <property type="entry name" value="ATPase_P-typ_transduc_dom_A_sf"/>
</dbReference>
<keyword evidence="9" id="KW-0375">Hydrogen ion transport</keyword>
<dbReference type="Pfam" id="PF00122">
    <property type="entry name" value="E1-E2_ATPase"/>
    <property type="match status" value="1"/>
</dbReference>
<feature type="transmembrane region" description="Helical" evidence="9">
    <location>
        <begin position="487"/>
        <end position="510"/>
    </location>
</feature>
<comment type="subcellular location">
    <subcellularLocation>
        <location evidence="9">Cell membrane</location>
        <topology evidence="9">Multi-pass membrane protein</topology>
    </subcellularLocation>
    <subcellularLocation>
        <location evidence="1">Membrane</location>
        <topology evidence="1">Multi-pass membrane protein</topology>
    </subcellularLocation>
</comment>
<dbReference type="EC" id="7.1.2.1" evidence="9"/>
<evidence type="ECO:0000256" key="2">
    <source>
        <dbReference type="ARBA" id="ARBA00008804"/>
    </source>
</evidence>
<keyword evidence="9" id="KW-0406">Ion transport</keyword>
<dbReference type="InterPro" id="IPR044492">
    <property type="entry name" value="P_typ_ATPase_HD_dom"/>
</dbReference>
<dbReference type="Pfam" id="PF00690">
    <property type="entry name" value="Cation_ATPase_N"/>
    <property type="match status" value="1"/>
</dbReference>
<reference evidence="12 13" key="1">
    <citation type="submission" date="2024-03" db="EMBL/GenBank/DDBJ databases">
        <title>Aureococcus anophagefferens CCMP1851 and Kratosvirus quantuckense: Draft genome of a second virus-susceptible host strain in the model system.</title>
        <authorList>
            <person name="Chase E."/>
            <person name="Truchon A.R."/>
            <person name="Schepens W."/>
            <person name="Wilhelm S.W."/>
        </authorList>
    </citation>
    <scope>NUCLEOTIDE SEQUENCE [LARGE SCALE GENOMIC DNA]</scope>
    <source>
        <strain evidence="12 13">CCMP1851</strain>
    </source>
</reference>
<comment type="similarity">
    <text evidence="2 9">Belongs to the cation transport ATPase (P-type) (TC 3.A.3) family. Type IIIA subfamily.</text>
</comment>
<dbReference type="InterPro" id="IPR059000">
    <property type="entry name" value="ATPase_P-type_domA"/>
</dbReference>
<feature type="compositionally biased region" description="Low complexity" evidence="10">
    <location>
        <begin position="1155"/>
        <end position="1166"/>
    </location>
</feature>
<evidence type="ECO:0000256" key="4">
    <source>
        <dbReference type="ARBA" id="ARBA00022741"/>
    </source>
</evidence>
<feature type="transmembrane region" description="Helical" evidence="9">
    <location>
        <begin position="522"/>
        <end position="545"/>
    </location>
</feature>
<dbReference type="Gene3D" id="3.40.50.1000">
    <property type="entry name" value="HAD superfamily/HAD-like"/>
    <property type="match status" value="1"/>
</dbReference>
<keyword evidence="5 9" id="KW-0067">ATP-binding</keyword>
<dbReference type="SFLD" id="SFLDS00003">
    <property type="entry name" value="Haloacid_Dehalogenase"/>
    <property type="match status" value="1"/>
</dbReference>
<dbReference type="SFLD" id="SFLDF00027">
    <property type="entry name" value="p-type_atpase"/>
    <property type="match status" value="1"/>
</dbReference>
<dbReference type="SFLD" id="SFLDG00002">
    <property type="entry name" value="C1.7:_P-type_atpase_like"/>
    <property type="match status" value="1"/>
</dbReference>
<feature type="region of interest" description="Disordered" evidence="10">
    <location>
        <begin position="1152"/>
        <end position="1179"/>
    </location>
</feature>
<dbReference type="Gene3D" id="3.40.1110.10">
    <property type="entry name" value="Calcium-transporting ATPase, cytoplasmic domain N"/>
    <property type="match status" value="1"/>
</dbReference>
<dbReference type="NCBIfam" id="TIGR01494">
    <property type="entry name" value="ATPase_P-type"/>
    <property type="match status" value="2"/>
</dbReference>
<dbReference type="PRINTS" id="PR00119">
    <property type="entry name" value="CATATPASE"/>
</dbReference>
<evidence type="ECO:0000256" key="1">
    <source>
        <dbReference type="ARBA" id="ARBA00004141"/>
    </source>
</evidence>
<evidence type="ECO:0000256" key="8">
    <source>
        <dbReference type="ARBA" id="ARBA00023136"/>
    </source>
</evidence>
<dbReference type="PRINTS" id="PR00120">
    <property type="entry name" value="HATPASE"/>
</dbReference>
<feature type="transmembrane region" description="Helical" evidence="9">
    <location>
        <begin position="1034"/>
        <end position="1055"/>
    </location>
</feature>
<organism evidence="12 13">
    <name type="scientific">Aureococcus anophagefferens</name>
    <name type="common">Harmful bloom alga</name>
    <dbReference type="NCBI Taxonomy" id="44056"/>
    <lineage>
        <taxon>Eukaryota</taxon>
        <taxon>Sar</taxon>
        <taxon>Stramenopiles</taxon>
        <taxon>Ochrophyta</taxon>
        <taxon>Pelagophyceae</taxon>
        <taxon>Pelagomonadales</taxon>
        <taxon>Pelagomonadaceae</taxon>
        <taxon>Aureococcus</taxon>
    </lineage>
</organism>
<evidence type="ECO:0000313" key="13">
    <source>
        <dbReference type="Proteomes" id="UP001363151"/>
    </source>
</evidence>
<dbReference type="Gene3D" id="2.70.150.10">
    <property type="entry name" value="Calcium-transporting ATPase, cytoplasmic transduction domain A"/>
    <property type="match status" value="1"/>
</dbReference>
<evidence type="ECO:0000256" key="3">
    <source>
        <dbReference type="ARBA" id="ARBA00022692"/>
    </source>
</evidence>
<evidence type="ECO:0000313" key="12">
    <source>
        <dbReference type="EMBL" id="KAK7232130.1"/>
    </source>
</evidence>
<dbReference type="SUPFAM" id="SSF81665">
    <property type="entry name" value="Calcium ATPase, transmembrane domain M"/>
    <property type="match status" value="1"/>
</dbReference>
<feature type="transmembrane region" description="Helical" evidence="9">
    <location>
        <begin position="965"/>
        <end position="983"/>
    </location>
</feature>
<proteinExistence type="inferred from homology"/>
<dbReference type="NCBIfam" id="TIGR01647">
    <property type="entry name" value="ATPase-IIIA_H"/>
    <property type="match status" value="1"/>
</dbReference>
<dbReference type="PROSITE" id="PS00154">
    <property type="entry name" value="ATPASE_E1_E2"/>
    <property type="match status" value="1"/>
</dbReference>
<dbReference type="SUPFAM" id="SSF56784">
    <property type="entry name" value="HAD-like"/>
    <property type="match status" value="1"/>
</dbReference>
<accession>A0ABR1FJT7</accession>
<evidence type="ECO:0000256" key="9">
    <source>
        <dbReference type="RuleBase" id="RU362083"/>
    </source>
</evidence>
<dbReference type="Proteomes" id="UP001363151">
    <property type="component" value="Unassembled WGS sequence"/>
</dbReference>
<keyword evidence="6 9" id="KW-1278">Translocase</keyword>